<evidence type="ECO:0000256" key="8">
    <source>
        <dbReference type="SAM" id="Phobius"/>
    </source>
</evidence>
<accession>A0A0R2CV11</accession>
<sequence length="374" mass="41272">MLGLFERLRHSRLLFWSLEALIIATLIYVCTKIGFIFSPIGTFIATLFIPILISGFLFYLFNPLIKGLGRLKISRGWAILIIFLLFFGGLALLIWAVIPNLVTQISQLLANLPAVADAMTQQAQKLVKNPVLQRIDLQHLVKQLNVSFGHMMQSLLHSFTGSLGSVLGAVTNVAITALTIPIMLFYMLKDGQRLLPSIQRMLPSKYGEEAAELLRQMNQTISAYIAGQLIECLFVGLFTFLGYLMIGLPYSFLLGFIAGICNIMPYVGPYIGIAPALIIAVTISPLMCVLVIVVVVVVQQVDGNFVYPNVIGKTLAIHPLTIIILLLVAGNIAGLLGMILVVPFYAIVKTMVQYVRGIYRLRQQTKSSTNEDEN</sequence>
<dbReference type="GO" id="GO:0055085">
    <property type="term" value="P:transmembrane transport"/>
    <property type="evidence" value="ECO:0007669"/>
    <property type="project" value="TreeGrafter"/>
</dbReference>
<comment type="similarity">
    <text evidence="2">Belongs to the autoinducer-2 exporter (AI-2E) (TC 2.A.86) family.</text>
</comment>
<keyword evidence="4" id="KW-1003">Cell membrane</keyword>
<feature type="transmembrane region" description="Helical" evidence="8">
    <location>
        <begin position="43"/>
        <end position="65"/>
    </location>
</feature>
<keyword evidence="7 8" id="KW-0472">Membrane</keyword>
<keyword evidence="5 8" id="KW-0812">Transmembrane</keyword>
<evidence type="ECO:0000256" key="6">
    <source>
        <dbReference type="ARBA" id="ARBA00022989"/>
    </source>
</evidence>
<name>A0A0R2CV11_9LACO</name>
<dbReference type="Proteomes" id="UP000051638">
    <property type="component" value="Unassembled WGS sequence"/>
</dbReference>
<feature type="transmembrane region" description="Helical" evidence="8">
    <location>
        <begin position="166"/>
        <end position="188"/>
    </location>
</feature>
<evidence type="ECO:0000313" key="9">
    <source>
        <dbReference type="EMBL" id="KRM95679.1"/>
    </source>
</evidence>
<dbReference type="PANTHER" id="PTHR21716">
    <property type="entry name" value="TRANSMEMBRANE PROTEIN"/>
    <property type="match status" value="1"/>
</dbReference>
<feature type="transmembrane region" description="Helical" evidence="8">
    <location>
        <begin position="321"/>
        <end position="348"/>
    </location>
</feature>
<comment type="subcellular location">
    <subcellularLocation>
        <location evidence="1">Cell membrane</location>
        <topology evidence="1">Multi-pass membrane protein</topology>
    </subcellularLocation>
</comment>
<evidence type="ECO:0000313" key="10">
    <source>
        <dbReference type="Proteomes" id="UP000051638"/>
    </source>
</evidence>
<dbReference type="InterPro" id="IPR002549">
    <property type="entry name" value="AI-2E-like"/>
</dbReference>
<organism evidence="9 10">
    <name type="scientific">Loigolactobacillus rennini DSM 20253</name>
    <dbReference type="NCBI Taxonomy" id="1423796"/>
    <lineage>
        <taxon>Bacteria</taxon>
        <taxon>Bacillati</taxon>
        <taxon>Bacillota</taxon>
        <taxon>Bacilli</taxon>
        <taxon>Lactobacillales</taxon>
        <taxon>Lactobacillaceae</taxon>
        <taxon>Loigolactobacillus</taxon>
    </lineage>
</organism>
<dbReference type="GO" id="GO:0005886">
    <property type="term" value="C:plasma membrane"/>
    <property type="evidence" value="ECO:0007669"/>
    <property type="project" value="UniProtKB-SubCell"/>
</dbReference>
<feature type="transmembrane region" description="Helical" evidence="8">
    <location>
        <begin position="12"/>
        <end position="37"/>
    </location>
</feature>
<keyword evidence="3" id="KW-0813">Transport</keyword>
<evidence type="ECO:0000256" key="4">
    <source>
        <dbReference type="ARBA" id="ARBA00022475"/>
    </source>
</evidence>
<evidence type="ECO:0000256" key="7">
    <source>
        <dbReference type="ARBA" id="ARBA00023136"/>
    </source>
</evidence>
<keyword evidence="10" id="KW-1185">Reference proteome</keyword>
<keyword evidence="6 8" id="KW-1133">Transmembrane helix</keyword>
<dbReference type="AlphaFoldDB" id="A0A0R2CV11"/>
<evidence type="ECO:0000256" key="5">
    <source>
        <dbReference type="ARBA" id="ARBA00022692"/>
    </source>
</evidence>
<proteinExistence type="inferred from homology"/>
<dbReference type="PATRIC" id="fig|1423796.3.peg.2080"/>
<feature type="transmembrane region" description="Helical" evidence="8">
    <location>
        <begin position="252"/>
        <end position="271"/>
    </location>
</feature>
<dbReference type="EMBL" id="AYYI01000063">
    <property type="protein sequence ID" value="KRM95679.1"/>
    <property type="molecule type" value="Genomic_DNA"/>
</dbReference>
<evidence type="ECO:0000256" key="1">
    <source>
        <dbReference type="ARBA" id="ARBA00004651"/>
    </source>
</evidence>
<feature type="transmembrane region" description="Helical" evidence="8">
    <location>
        <begin position="77"/>
        <end position="98"/>
    </location>
</feature>
<dbReference type="Pfam" id="PF01594">
    <property type="entry name" value="AI-2E_transport"/>
    <property type="match status" value="1"/>
</dbReference>
<dbReference type="PANTHER" id="PTHR21716:SF53">
    <property type="entry name" value="PERMEASE PERM-RELATED"/>
    <property type="match status" value="1"/>
</dbReference>
<protein>
    <submittedName>
        <fullName evidence="9">Transport protein</fullName>
    </submittedName>
</protein>
<reference evidence="9 10" key="1">
    <citation type="journal article" date="2015" name="Genome Announc.">
        <title>Expanding the biotechnology potential of lactobacilli through comparative genomics of 213 strains and associated genera.</title>
        <authorList>
            <person name="Sun Z."/>
            <person name="Harris H.M."/>
            <person name="McCann A."/>
            <person name="Guo C."/>
            <person name="Argimon S."/>
            <person name="Zhang W."/>
            <person name="Yang X."/>
            <person name="Jeffery I.B."/>
            <person name="Cooney J.C."/>
            <person name="Kagawa T.F."/>
            <person name="Liu W."/>
            <person name="Song Y."/>
            <person name="Salvetti E."/>
            <person name="Wrobel A."/>
            <person name="Rasinkangas P."/>
            <person name="Parkhill J."/>
            <person name="Rea M.C."/>
            <person name="O'Sullivan O."/>
            <person name="Ritari J."/>
            <person name="Douillard F.P."/>
            <person name="Paul Ross R."/>
            <person name="Yang R."/>
            <person name="Briner A.E."/>
            <person name="Felis G.E."/>
            <person name="de Vos W.M."/>
            <person name="Barrangou R."/>
            <person name="Klaenhammer T.R."/>
            <person name="Caufield P.W."/>
            <person name="Cui Y."/>
            <person name="Zhang H."/>
            <person name="O'Toole P.W."/>
        </authorList>
    </citation>
    <scope>NUCLEOTIDE SEQUENCE [LARGE SCALE GENOMIC DNA]</scope>
    <source>
        <strain evidence="9 10">DSM 20253</strain>
    </source>
</reference>
<feature type="transmembrane region" description="Helical" evidence="8">
    <location>
        <begin position="223"/>
        <end position="246"/>
    </location>
</feature>
<evidence type="ECO:0000256" key="2">
    <source>
        <dbReference type="ARBA" id="ARBA00009773"/>
    </source>
</evidence>
<comment type="caution">
    <text evidence="9">The sequence shown here is derived from an EMBL/GenBank/DDBJ whole genome shotgun (WGS) entry which is preliminary data.</text>
</comment>
<gene>
    <name evidence="9" type="ORF">FC24_GL002051</name>
</gene>
<feature type="transmembrane region" description="Helical" evidence="8">
    <location>
        <begin position="278"/>
        <end position="301"/>
    </location>
</feature>
<dbReference type="STRING" id="1423796.FC24_GL002051"/>
<evidence type="ECO:0000256" key="3">
    <source>
        <dbReference type="ARBA" id="ARBA00022448"/>
    </source>
</evidence>